<proteinExistence type="predicted"/>
<protein>
    <submittedName>
        <fullName evidence="1">Uncharacterized protein</fullName>
    </submittedName>
</protein>
<accession>A0ABN8IWY8</accession>
<gene>
    <name evidence="1" type="ORF">IPOD504_LOCUS13247</name>
</gene>
<feature type="non-terminal residue" evidence="1">
    <location>
        <position position="100"/>
    </location>
</feature>
<sequence>MKRGAWNMSSGPVGLTLSHDVTEDEHDAVTDNCTDAEATECTPRSRAMHKEELTYLNSIDIRFCSTGTSAVDTSAGLLRGRKYGGTALLWNTSDGGGPRK</sequence>
<keyword evidence="2" id="KW-1185">Reference proteome</keyword>
<evidence type="ECO:0000313" key="2">
    <source>
        <dbReference type="Proteomes" id="UP000837857"/>
    </source>
</evidence>
<name>A0ABN8IWY8_9NEOP</name>
<dbReference type="Proteomes" id="UP000837857">
    <property type="component" value="Chromosome 4"/>
</dbReference>
<evidence type="ECO:0000313" key="1">
    <source>
        <dbReference type="EMBL" id="CAH2066033.1"/>
    </source>
</evidence>
<organism evidence="1 2">
    <name type="scientific">Iphiclides podalirius</name>
    <name type="common">scarce swallowtail</name>
    <dbReference type="NCBI Taxonomy" id="110791"/>
    <lineage>
        <taxon>Eukaryota</taxon>
        <taxon>Metazoa</taxon>
        <taxon>Ecdysozoa</taxon>
        <taxon>Arthropoda</taxon>
        <taxon>Hexapoda</taxon>
        <taxon>Insecta</taxon>
        <taxon>Pterygota</taxon>
        <taxon>Neoptera</taxon>
        <taxon>Endopterygota</taxon>
        <taxon>Lepidoptera</taxon>
        <taxon>Glossata</taxon>
        <taxon>Ditrysia</taxon>
        <taxon>Papilionoidea</taxon>
        <taxon>Papilionidae</taxon>
        <taxon>Papilioninae</taxon>
        <taxon>Iphiclides</taxon>
    </lineage>
</organism>
<reference evidence="1" key="1">
    <citation type="submission" date="2022-03" db="EMBL/GenBank/DDBJ databases">
        <authorList>
            <person name="Martin H S."/>
        </authorList>
    </citation>
    <scope>NUCLEOTIDE SEQUENCE</scope>
</reference>
<dbReference type="EMBL" id="OW152816">
    <property type="protein sequence ID" value="CAH2066033.1"/>
    <property type="molecule type" value="Genomic_DNA"/>
</dbReference>